<evidence type="ECO:0000313" key="6">
    <source>
        <dbReference type="Proteomes" id="UP000838324"/>
    </source>
</evidence>
<sequence>MNNVAGKRLVGLDSLRGIAATMIIFFHVLYLGGYAEKTILTPVVSKLDIGVRLFYALSAFSLFYGYEMKIDKNGAIKDFYVGRFFRIAPLFYLCIVFYLFALPLLFNADVAETEILADVTFIFGLLPGKQESIVWAGWSIGVEWIFYFVFPLIVMLNRSLMNTIIIFVISAFVFYRFGFFGNELKKISESAFDLNFFNQFMFFSAGIVSYNLYKAIDFNKKSFRLVFPIVSIPFLWLYFFTDMINNRFGDVLIAVCFVFLILYFSCFPPKIFTNRFFISVGLSSFGLYLIHPIVLILYMQTGFLQRVHFSEHESLSYVLTFILTFILTFLLAYCSYHYYERPLMKFGKSILNKNANSK</sequence>
<organism evidence="5 6">
    <name type="scientific">Paenibacillus auburnensis</name>
    <dbReference type="NCBI Taxonomy" id="2905649"/>
    <lineage>
        <taxon>Bacteria</taxon>
        <taxon>Bacillati</taxon>
        <taxon>Bacillota</taxon>
        <taxon>Bacilli</taxon>
        <taxon>Bacillales</taxon>
        <taxon>Paenibacillaceae</taxon>
        <taxon>Paenibacillus</taxon>
    </lineage>
</organism>
<dbReference type="Proteomes" id="UP000838324">
    <property type="component" value="Unassembled WGS sequence"/>
</dbReference>
<feature type="domain" description="Acyltransferase 3" evidence="4">
    <location>
        <begin position="10"/>
        <end position="333"/>
    </location>
</feature>
<protein>
    <recommendedName>
        <fullName evidence="4">Acyltransferase 3 domain-containing protein</fullName>
    </recommendedName>
</protein>
<proteinExistence type="inferred from homology"/>
<comment type="similarity">
    <text evidence="2">Belongs to the acyltransferase 3 family.</text>
</comment>
<evidence type="ECO:0000256" key="1">
    <source>
        <dbReference type="ARBA" id="ARBA00004370"/>
    </source>
</evidence>
<reference evidence="5" key="1">
    <citation type="submission" date="2022-01" db="EMBL/GenBank/DDBJ databases">
        <authorList>
            <person name="Criscuolo A."/>
        </authorList>
    </citation>
    <scope>NUCLEOTIDE SEQUENCE</scope>
    <source>
        <strain evidence="5">CIP111892</strain>
    </source>
</reference>
<accession>A0ABN8GJY5</accession>
<dbReference type="InterPro" id="IPR050879">
    <property type="entry name" value="Acyltransferase_3"/>
</dbReference>
<feature type="transmembrane region" description="Helical" evidence="3">
    <location>
        <begin position="49"/>
        <end position="66"/>
    </location>
</feature>
<feature type="transmembrane region" description="Helical" evidence="3">
    <location>
        <begin position="87"/>
        <end position="106"/>
    </location>
</feature>
<feature type="transmembrane region" description="Helical" evidence="3">
    <location>
        <begin position="276"/>
        <end position="298"/>
    </location>
</feature>
<evidence type="ECO:0000256" key="3">
    <source>
        <dbReference type="SAM" id="Phobius"/>
    </source>
</evidence>
<feature type="transmembrane region" description="Helical" evidence="3">
    <location>
        <begin position="9"/>
        <end position="29"/>
    </location>
</feature>
<keyword evidence="6" id="KW-1185">Reference proteome</keyword>
<keyword evidence="3" id="KW-0812">Transmembrane</keyword>
<evidence type="ECO:0000256" key="2">
    <source>
        <dbReference type="ARBA" id="ARBA00007400"/>
    </source>
</evidence>
<feature type="transmembrane region" description="Helical" evidence="3">
    <location>
        <begin position="160"/>
        <end position="177"/>
    </location>
</feature>
<feature type="transmembrane region" description="Helical" evidence="3">
    <location>
        <begin position="133"/>
        <end position="153"/>
    </location>
</feature>
<evidence type="ECO:0000313" key="5">
    <source>
        <dbReference type="EMBL" id="CAH1209220.1"/>
    </source>
</evidence>
<dbReference type="Pfam" id="PF01757">
    <property type="entry name" value="Acyl_transf_3"/>
    <property type="match status" value="1"/>
</dbReference>
<keyword evidence="3" id="KW-1133">Transmembrane helix</keyword>
<feature type="transmembrane region" description="Helical" evidence="3">
    <location>
        <begin position="318"/>
        <end position="339"/>
    </location>
</feature>
<comment type="caution">
    <text evidence="5">The sequence shown here is derived from an EMBL/GenBank/DDBJ whole genome shotgun (WGS) entry which is preliminary data.</text>
</comment>
<evidence type="ECO:0000259" key="4">
    <source>
        <dbReference type="Pfam" id="PF01757"/>
    </source>
</evidence>
<keyword evidence="3" id="KW-0472">Membrane</keyword>
<comment type="subcellular location">
    <subcellularLocation>
        <location evidence="1">Membrane</location>
    </subcellularLocation>
</comment>
<feature type="transmembrane region" description="Helical" evidence="3">
    <location>
        <begin position="197"/>
        <end position="213"/>
    </location>
</feature>
<dbReference type="PANTHER" id="PTHR23028">
    <property type="entry name" value="ACETYLTRANSFERASE"/>
    <property type="match status" value="1"/>
</dbReference>
<feature type="transmembrane region" description="Helical" evidence="3">
    <location>
        <begin position="225"/>
        <end position="241"/>
    </location>
</feature>
<feature type="transmembrane region" description="Helical" evidence="3">
    <location>
        <begin position="247"/>
        <end position="264"/>
    </location>
</feature>
<gene>
    <name evidence="5" type="ORF">PAECIP111892_03175</name>
</gene>
<dbReference type="PANTHER" id="PTHR23028:SF53">
    <property type="entry name" value="ACYL_TRANSF_3 DOMAIN-CONTAINING PROTEIN"/>
    <property type="match status" value="1"/>
</dbReference>
<name>A0ABN8GJY5_9BACL</name>
<dbReference type="InterPro" id="IPR002656">
    <property type="entry name" value="Acyl_transf_3_dom"/>
</dbReference>
<dbReference type="EMBL" id="CAKMMG010000004">
    <property type="protein sequence ID" value="CAH1209220.1"/>
    <property type="molecule type" value="Genomic_DNA"/>
</dbReference>